<dbReference type="AlphaFoldDB" id="A0A1V4SFS1"/>
<dbReference type="STRING" id="48256.CLHUN_33810"/>
<dbReference type="OrthoDB" id="1739867at2"/>
<gene>
    <name evidence="1" type="ORF">CLHUN_33810</name>
</gene>
<name>A0A1V4SFS1_RUMHU</name>
<sequence length="81" mass="9273">MRGSVLDNLTWEGNSKKMFKLVLDAVPSIFLGLVKHEIQDWLVKNQVTVVTEELCLKMFKEKAPKGMIEKLTPKLESLKTK</sequence>
<evidence type="ECO:0000313" key="1">
    <source>
        <dbReference type="EMBL" id="OPX42729.1"/>
    </source>
</evidence>
<evidence type="ECO:0000313" key="2">
    <source>
        <dbReference type="Proteomes" id="UP000191554"/>
    </source>
</evidence>
<proteinExistence type="predicted"/>
<reference evidence="1 2" key="1">
    <citation type="submission" date="2017-03" db="EMBL/GenBank/DDBJ databases">
        <title>Genome sequence of Clostridium hungatei DSM 14427.</title>
        <authorList>
            <person name="Poehlein A."/>
            <person name="Daniel R."/>
        </authorList>
    </citation>
    <scope>NUCLEOTIDE SEQUENCE [LARGE SCALE GENOMIC DNA]</scope>
    <source>
        <strain evidence="1 2">DSM 14427</strain>
    </source>
</reference>
<keyword evidence="2" id="KW-1185">Reference proteome</keyword>
<accession>A0A1V4SFS1</accession>
<dbReference type="Proteomes" id="UP000191554">
    <property type="component" value="Unassembled WGS sequence"/>
</dbReference>
<comment type="caution">
    <text evidence="1">The sequence shown here is derived from an EMBL/GenBank/DDBJ whole genome shotgun (WGS) entry which is preliminary data.</text>
</comment>
<organism evidence="1 2">
    <name type="scientific">Ruminiclostridium hungatei</name>
    <name type="common">Clostridium hungatei</name>
    <dbReference type="NCBI Taxonomy" id="48256"/>
    <lineage>
        <taxon>Bacteria</taxon>
        <taxon>Bacillati</taxon>
        <taxon>Bacillota</taxon>
        <taxon>Clostridia</taxon>
        <taxon>Eubacteriales</taxon>
        <taxon>Oscillospiraceae</taxon>
        <taxon>Ruminiclostridium</taxon>
    </lineage>
</organism>
<dbReference type="EMBL" id="MZGX01000025">
    <property type="protein sequence ID" value="OPX42729.1"/>
    <property type="molecule type" value="Genomic_DNA"/>
</dbReference>
<protein>
    <submittedName>
        <fullName evidence="1">Uncharacterized protein</fullName>
    </submittedName>
</protein>